<dbReference type="PANTHER" id="PTHR43377">
    <property type="entry name" value="BILIVERDIN REDUCTASE A"/>
    <property type="match status" value="1"/>
</dbReference>
<organism evidence="3">
    <name type="scientific">candidate division WOR-3 bacterium</name>
    <dbReference type="NCBI Taxonomy" id="2052148"/>
    <lineage>
        <taxon>Bacteria</taxon>
        <taxon>Bacteria division WOR-3</taxon>
    </lineage>
</organism>
<evidence type="ECO:0000259" key="1">
    <source>
        <dbReference type="Pfam" id="PF01408"/>
    </source>
</evidence>
<dbReference type="SUPFAM" id="SSF51735">
    <property type="entry name" value="NAD(P)-binding Rossmann-fold domains"/>
    <property type="match status" value="1"/>
</dbReference>
<dbReference type="Pfam" id="PF22725">
    <property type="entry name" value="GFO_IDH_MocA_C3"/>
    <property type="match status" value="1"/>
</dbReference>
<dbReference type="Pfam" id="PF01408">
    <property type="entry name" value="GFO_IDH_MocA"/>
    <property type="match status" value="1"/>
</dbReference>
<dbReference type="PANTHER" id="PTHR43377:SF1">
    <property type="entry name" value="BILIVERDIN REDUCTASE A"/>
    <property type="match status" value="1"/>
</dbReference>
<dbReference type="InterPro" id="IPR000683">
    <property type="entry name" value="Gfo/Idh/MocA-like_OxRdtase_N"/>
</dbReference>
<dbReference type="Gene3D" id="3.30.360.10">
    <property type="entry name" value="Dihydrodipicolinate Reductase, domain 2"/>
    <property type="match status" value="1"/>
</dbReference>
<gene>
    <name evidence="3" type="ORF">ENV38_06635</name>
</gene>
<accession>A0A7V3KPJ0</accession>
<evidence type="ECO:0000313" key="3">
    <source>
        <dbReference type="EMBL" id="HGB36561.1"/>
    </source>
</evidence>
<dbReference type="InterPro" id="IPR051450">
    <property type="entry name" value="Gfo/Idh/MocA_Oxidoreductases"/>
</dbReference>
<sequence length="342" mass="38881">MKKLKVGVIGAGFIGWLHARVFSESFGSELVAVADSNPSLKEKVEQTFGCRFYQKYEDLLENPEIDAVSICLPDDNHVEPSLFSARCKKHILLEKPMARTVSDCFRIKEACDKEGVRIMVAHILRFDPGYRRMYDLVSSGELGEVLHISAERKNSRTLAARLKGQTSMLFYVGIHDIDAIQWISQKQISRVFAQRISRINSQWNSDDCIYILANLEKDAIASIEFSWTFPEDFPAGLKSKLELYGSKTTAFLNRFNMGVEVYRGKSGTPSFELPDIIHWPEANNRILGDLKYEIEHFIDAILNDKEFLMPLPDAISAVNVIETIMRSYTTNEPETIPPLKFS</sequence>
<dbReference type="InterPro" id="IPR036291">
    <property type="entry name" value="NAD(P)-bd_dom_sf"/>
</dbReference>
<feature type="domain" description="GFO/IDH/MocA-like oxidoreductase" evidence="2">
    <location>
        <begin position="130"/>
        <end position="249"/>
    </location>
</feature>
<dbReference type="EMBL" id="DTGD01000251">
    <property type="protein sequence ID" value="HGB36561.1"/>
    <property type="molecule type" value="Genomic_DNA"/>
</dbReference>
<dbReference type="InterPro" id="IPR055170">
    <property type="entry name" value="GFO_IDH_MocA-like_dom"/>
</dbReference>
<comment type="caution">
    <text evidence="3">The sequence shown here is derived from an EMBL/GenBank/DDBJ whole genome shotgun (WGS) entry which is preliminary data.</text>
</comment>
<feature type="domain" description="Gfo/Idh/MocA-like oxidoreductase N-terminal" evidence="1">
    <location>
        <begin position="4"/>
        <end position="122"/>
    </location>
</feature>
<proteinExistence type="predicted"/>
<evidence type="ECO:0000259" key="2">
    <source>
        <dbReference type="Pfam" id="PF22725"/>
    </source>
</evidence>
<dbReference type="SUPFAM" id="SSF55347">
    <property type="entry name" value="Glyceraldehyde-3-phosphate dehydrogenase-like, C-terminal domain"/>
    <property type="match status" value="1"/>
</dbReference>
<dbReference type="AlphaFoldDB" id="A0A7V3KPJ0"/>
<dbReference type="GO" id="GO:0000166">
    <property type="term" value="F:nucleotide binding"/>
    <property type="evidence" value="ECO:0007669"/>
    <property type="project" value="InterPro"/>
</dbReference>
<name>A0A7V3KPJ0_UNCW3</name>
<protein>
    <submittedName>
        <fullName evidence="3">Gfo/Idh/MocA family oxidoreductase</fullName>
    </submittedName>
</protein>
<reference evidence="3" key="1">
    <citation type="journal article" date="2020" name="mSystems">
        <title>Genome- and Community-Level Interaction Insights into Carbon Utilization and Element Cycling Functions of Hydrothermarchaeota in Hydrothermal Sediment.</title>
        <authorList>
            <person name="Zhou Z."/>
            <person name="Liu Y."/>
            <person name="Xu W."/>
            <person name="Pan J."/>
            <person name="Luo Z.H."/>
            <person name="Li M."/>
        </authorList>
    </citation>
    <scope>NUCLEOTIDE SEQUENCE [LARGE SCALE GENOMIC DNA]</scope>
    <source>
        <strain evidence="3">SpSt-754</strain>
    </source>
</reference>
<dbReference type="Gene3D" id="3.40.50.720">
    <property type="entry name" value="NAD(P)-binding Rossmann-like Domain"/>
    <property type="match status" value="1"/>
</dbReference>